<dbReference type="PANTHER" id="PTHR11106:SF111">
    <property type="entry name" value="MACRO DOMAIN-CONTAINING PROTEIN"/>
    <property type="match status" value="1"/>
</dbReference>
<dbReference type="InterPro" id="IPR002589">
    <property type="entry name" value="Macro_dom"/>
</dbReference>
<evidence type="ECO:0000259" key="2">
    <source>
        <dbReference type="PROSITE" id="PS51154"/>
    </source>
</evidence>
<reference evidence="3" key="3">
    <citation type="submission" date="2023-05" db="EMBL/GenBank/DDBJ databases">
        <authorList>
            <person name="Smith C.H."/>
        </authorList>
    </citation>
    <scope>NUCLEOTIDE SEQUENCE</scope>
    <source>
        <strain evidence="3">CHS0354</strain>
        <tissue evidence="3">Mantle</tissue>
    </source>
</reference>
<dbReference type="InterPro" id="IPR043472">
    <property type="entry name" value="Macro_dom-like"/>
</dbReference>
<evidence type="ECO:0000256" key="1">
    <source>
        <dbReference type="SAM" id="MobiDB-lite"/>
    </source>
</evidence>
<protein>
    <recommendedName>
        <fullName evidence="2">Macro domain-containing protein</fullName>
    </recommendedName>
</protein>
<dbReference type="EMBL" id="JAEAOA010001092">
    <property type="protein sequence ID" value="KAK3586899.1"/>
    <property type="molecule type" value="Genomic_DNA"/>
</dbReference>
<dbReference type="Pfam" id="PF01661">
    <property type="entry name" value="Macro"/>
    <property type="match status" value="1"/>
</dbReference>
<feature type="non-terminal residue" evidence="3">
    <location>
        <position position="369"/>
    </location>
</feature>
<dbReference type="Proteomes" id="UP001195483">
    <property type="component" value="Unassembled WGS sequence"/>
</dbReference>
<proteinExistence type="predicted"/>
<feature type="compositionally biased region" description="Basic and acidic residues" evidence="1">
    <location>
        <begin position="144"/>
        <end position="154"/>
    </location>
</feature>
<evidence type="ECO:0000313" key="3">
    <source>
        <dbReference type="EMBL" id="KAK3586899.1"/>
    </source>
</evidence>
<gene>
    <name evidence="3" type="ORF">CHS0354_017695</name>
</gene>
<reference evidence="3" key="2">
    <citation type="journal article" date="2021" name="Genome Biol. Evol.">
        <title>Developing a high-quality reference genome for a parasitic bivalve with doubly uniparental inheritance (Bivalvia: Unionida).</title>
        <authorList>
            <person name="Smith C.H."/>
        </authorList>
    </citation>
    <scope>NUCLEOTIDE SEQUENCE</scope>
    <source>
        <strain evidence="3">CHS0354</strain>
        <tissue evidence="3">Mantle</tissue>
    </source>
</reference>
<feature type="region of interest" description="Disordered" evidence="1">
    <location>
        <begin position="188"/>
        <end position="223"/>
    </location>
</feature>
<sequence length="369" mass="40783">MGTELLDFVENLLELWIERKKKKESDEFEDRIEATKENPFSDIKDGQAVWVFWGDLASKLSSEKGRKEVEKLRLVQESSVSVQYEKSGRLCITCNIKTFKDMKPKVEKLKLLVASGRHEHCGNLQIINSGDESHTDGTKGQNGENKEIKRKDDSDVSEFNVKASGDNQIKSMKSEIATDNIENLKLTTLNPSEGASGGQNFPPDLRGSSNESDQSSHNSGFKDKSMVDDKLLFCTPSGRIKVSVYEASIVSLSGMDAIVNAANEDLKHIGGVAYHISKAAGGDMSALEIECHNYIKQKKKVDVTKNFMSSAGNMPYKGVIHVVGPMWSDYKAKEECAKDLCLTIINVLIEADKRNFLKVAVPAISSGRP</sequence>
<comment type="caution">
    <text evidence="3">The sequence shown here is derived from an EMBL/GenBank/DDBJ whole genome shotgun (WGS) entry which is preliminary data.</text>
</comment>
<dbReference type="Gene3D" id="3.40.220.10">
    <property type="entry name" value="Leucine Aminopeptidase, subunit E, domain 1"/>
    <property type="match status" value="1"/>
</dbReference>
<feature type="domain" description="Macro" evidence="2">
    <location>
        <begin position="229"/>
        <end position="369"/>
    </location>
</feature>
<dbReference type="PANTHER" id="PTHR11106">
    <property type="entry name" value="GANGLIOSIDE INDUCED DIFFERENTIATION ASSOCIATED PROTEIN 2-RELATED"/>
    <property type="match status" value="1"/>
</dbReference>
<name>A0AAE0S822_9BIVA</name>
<feature type="compositionally biased region" description="Low complexity" evidence="1">
    <location>
        <begin position="208"/>
        <end position="219"/>
    </location>
</feature>
<feature type="region of interest" description="Disordered" evidence="1">
    <location>
        <begin position="126"/>
        <end position="157"/>
    </location>
</feature>
<evidence type="ECO:0000313" key="4">
    <source>
        <dbReference type="Proteomes" id="UP001195483"/>
    </source>
</evidence>
<reference evidence="3" key="1">
    <citation type="journal article" date="2021" name="Genome Biol. Evol.">
        <title>A High-Quality Reference Genome for a Parasitic Bivalve with Doubly Uniparental Inheritance (Bivalvia: Unionida).</title>
        <authorList>
            <person name="Smith C.H."/>
        </authorList>
    </citation>
    <scope>NUCLEOTIDE SEQUENCE</scope>
    <source>
        <strain evidence="3">CHS0354</strain>
    </source>
</reference>
<dbReference type="SMART" id="SM00506">
    <property type="entry name" value="A1pp"/>
    <property type="match status" value="1"/>
</dbReference>
<keyword evidence="4" id="KW-1185">Reference proteome</keyword>
<organism evidence="3 4">
    <name type="scientific">Potamilus streckersoni</name>
    <dbReference type="NCBI Taxonomy" id="2493646"/>
    <lineage>
        <taxon>Eukaryota</taxon>
        <taxon>Metazoa</taxon>
        <taxon>Spiralia</taxon>
        <taxon>Lophotrochozoa</taxon>
        <taxon>Mollusca</taxon>
        <taxon>Bivalvia</taxon>
        <taxon>Autobranchia</taxon>
        <taxon>Heteroconchia</taxon>
        <taxon>Palaeoheterodonta</taxon>
        <taxon>Unionida</taxon>
        <taxon>Unionoidea</taxon>
        <taxon>Unionidae</taxon>
        <taxon>Ambleminae</taxon>
        <taxon>Lampsilini</taxon>
        <taxon>Potamilus</taxon>
    </lineage>
</organism>
<dbReference type="SUPFAM" id="SSF52949">
    <property type="entry name" value="Macro domain-like"/>
    <property type="match status" value="1"/>
</dbReference>
<accession>A0AAE0S822</accession>
<dbReference type="AlphaFoldDB" id="A0AAE0S822"/>
<dbReference type="PROSITE" id="PS51154">
    <property type="entry name" value="MACRO"/>
    <property type="match status" value="1"/>
</dbReference>